<name>A0A9P0CHZ9_9CUCU</name>
<dbReference type="PANTHER" id="PTHR46601:SF1">
    <property type="entry name" value="ADF-H DOMAIN-CONTAINING PROTEIN"/>
    <property type="match status" value="1"/>
</dbReference>
<sequence length="146" mass="16875">MKKCKIVLKDKIRCSKLELLVNEFNLILPKLMKHIDNRNHQYKSLDDLKRNLNVGEVVTHADFSENFLCKYSSEIQSVYFGGSRVQLFHHKAVIYYKNIGSVNSTRNTLKVKYFCIISDTLSHDAAAIIIHLRPILSIICQKIPNL</sequence>
<protein>
    <submittedName>
        <fullName evidence="1">Uncharacterized protein</fullName>
    </submittedName>
</protein>
<dbReference type="EMBL" id="OV651813">
    <property type="protein sequence ID" value="CAH1099720.1"/>
    <property type="molecule type" value="Genomic_DNA"/>
</dbReference>
<evidence type="ECO:0000313" key="2">
    <source>
        <dbReference type="Proteomes" id="UP001153636"/>
    </source>
</evidence>
<organism evidence="1 2">
    <name type="scientific">Psylliodes chrysocephalus</name>
    <dbReference type="NCBI Taxonomy" id="3402493"/>
    <lineage>
        <taxon>Eukaryota</taxon>
        <taxon>Metazoa</taxon>
        <taxon>Ecdysozoa</taxon>
        <taxon>Arthropoda</taxon>
        <taxon>Hexapoda</taxon>
        <taxon>Insecta</taxon>
        <taxon>Pterygota</taxon>
        <taxon>Neoptera</taxon>
        <taxon>Endopterygota</taxon>
        <taxon>Coleoptera</taxon>
        <taxon>Polyphaga</taxon>
        <taxon>Cucujiformia</taxon>
        <taxon>Chrysomeloidea</taxon>
        <taxon>Chrysomelidae</taxon>
        <taxon>Galerucinae</taxon>
        <taxon>Alticini</taxon>
        <taxon>Psylliodes</taxon>
    </lineage>
</organism>
<gene>
    <name evidence="1" type="ORF">PSYICH_LOCUS1380</name>
</gene>
<keyword evidence="2" id="KW-1185">Reference proteome</keyword>
<proteinExistence type="predicted"/>
<dbReference type="OrthoDB" id="6375801at2759"/>
<evidence type="ECO:0000313" key="1">
    <source>
        <dbReference type="EMBL" id="CAH1099720.1"/>
    </source>
</evidence>
<reference evidence="1" key="1">
    <citation type="submission" date="2022-01" db="EMBL/GenBank/DDBJ databases">
        <authorList>
            <person name="King R."/>
        </authorList>
    </citation>
    <scope>NUCLEOTIDE SEQUENCE</scope>
</reference>
<dbReference type="PANTHER" id="PTHR46601">
    <property type="entry name" value="ULP_PROTEASE DOMAIN-CONTAINING PROTEIN"/>
    <property type="match status" value="1"/>
</dbReference>
<dbReference type="AlphaFoldDB" id="A0A9P0CHZ9"/>
<dbReference type="Proteomes" id="UP001153636">
    <property type="component" value="Chromosome 1"/>
</dbReference>
<accession>A0A9P0CHZ9</accession>